<sequence length="213" mass="23212">MSGASIDAGYIEPSNGNGYVFKGDRYACIKVIPNTTIDQIVWGPKKYFEAWKSLVQAGFTMVDAVIPIPDGTGAIWVFSGLQYARINFKEDKVVFGPASIAENFPSLVKAGFPTIDAILPTPGEPNQAYVFYKDRFAHITLTPGKPESSIPALVSSGIHRLDAVIPAPGFPSDAYFFLGDKYVRLTVEQGKIQEKLVFGPASVVKHWPALKDL</sequence>
<reference evidence="2" key="2">
    <citation type="journal article" date="2023" name="IMA Fungus">
        <title>Comparative genomic study of the Penicillium genus elucidates a diverse pangenome and 15 lateral gene transfer events.</title>
        <authorList>
            <person name="Petersen C."/>
            <person name="Sorensen T."/>
            <person name="Nielsen M.R."/>
            <person name="Sondergaard T.E."/>
            <person name="Sorensen J.L."/>
            <person name="Fitzpatrick D.A."/>
            <person name="Frisvad J.C."/>
            <person name="Nielsen K.L."/>
        </authorList>
    </citation>
    <scope>NUCLEOTIDE SEQUENCE</scope>
    <source>
        <strain evidence="2">IBT 35675</strain>
    </source>
</reference>
<reference evidence="2" key="1">
    <citation type="submission" date="2022-12" db="EMBL/GenBank/DDBJ databases">
        <authorList>
            <person name="Petersen C."/>
        </authorList>
    </citation>
    <scope>NUCLEOTIDE SEQUENCE</scope>
    <source>
        <strain evidence="2">IBT 35675</strain>
    </source>
</reference>
<dbReference type="InterPro" id="IPR018487">
    <property type="entry name" value="Hemopexin-like_repeat"/>
</dbReference>
<gene>
    <name evidence="2" type="ORF">N7541_005369</name>
</gene>
<evidence type="ECO:0008006" key="4">
    <source>
        <dbReference type="Google" id="ProtNLM"/>
    </source>
</evidence>
<dbReference type="SUPFAM" id="SSF50923">
    <property type="entry name" value="Hemopexin-like domain"/>
    <property type="match status" value="1"/>
</dbReference>
<dbReference type="InterPro" id="IPR036375">
    <property type="entry name" value="Hemopexin-like_dom_sf"/>
</dbReference>
<dbReference type="SMART" id="SM00120">
    <property type="entry name" value="HX"/>
    <property type="match status" value="3"/>
</dbReference>
<evidence type="ECO:0000313" key="3">
    <source>
        <dbReference type="Proteomes" id="UP001148299"/>
    </source>
</evidence>
<evidence type="ECO:0000313" key="2">
    <source>
        <dbReference type="EMBL" id="KAJ5358211.1"/>
    </source>
</evidence>
<dbReference type="AlphaFoldDB" id="A0A9W9UX96"/>
<dbReference type="Gene3D" id="2.110.10.10">
    <property type="entry name" value="Hemopexin-like domain"/>
    <property type="match status" value="1"/>
</dbReference>
<dbReference type="PROSITE" id="PS51642">
    <property type="entry name" value="HEMOPEXIN_2"/>
    <property type="match status" value="1"/>
</dbReference>
<evidence type="ECO:0000256" key="1">
    <source>
        <dbReference type="PROSITE-ProRule" id="PRU01011"/>
    </source>
</evidence>
<feature type="repeat" description="Hemopexin" evidence="1">
    <location>
        <begin position="59"/>
        <end position="107"/>
    </location>
</feature>
<dbReference type="EMBL" id="JAPZBR010000003">
    <property type="protein sequence ID" value="KAJ5358211.1"/>
    <property type="molecule type" value="Genomic_DNA"/>
</dbReference>
<accession>A0A9W9UX96</accession>
<dbReference type="Proteomes" id="UP001148299">
    <property type="component" value="Unassembled WGS sequence"/>
</dbReference>
<keyword evidence="3" id="KW-1185">Reference proteome</keyword>
<organism evidence="2 3">
    <name type="scientific">Penicillium brevicompactum</name>
    <dbReference type="NCBI Taxonomy" id="5074"/>
    <lineage>
        <taxon>Eukaryota</taxon>
        <taxon>Fungi</taxon>
        <taxon>Dikarya</taxon>
        <taxon>Ascomycota</taxon>
        <taxon>Pezizomycotina</taxon>
        <taxon>Eurotiomycetes</taxon>
        <taxon>Eurotiomycetidae</taxon>
        <taxon>Eurotiales</taxon>
        <taxon>Aspergillaceae</taxon>
        <taxon>Penicillium</taxon>
    </lineage>
</organism>
<comment type="caution">
    <text evidence="2">The sequence shown here is derived from an EMBL/GenBank/DDBJ whole genome shotgun (WGS) entry which is preliminary data.</text>
</comment>
<protein>
    <recommendedName>
        <fullName evidence="4">Hemopexin-like domain-containing protein</fullName>
    </recommendedName>
</protein>
<proteinExistence type="predicted"/>
<name>A0A9W9UX96_PENBR</name>